<dbReference type="Proteomes" id="UP001500604">
    <property type="component" value="Unassembled WGS sequence"/>
</dbReference>
<comment type="caution">
    <text evidence="2">The sequence shown here is derived from an EMBL/GenBank/DDBJ whole genome shotgun (WGS) entry which is preliminary data.</text>
</comment>
<organism evidence="2 3">
    <name type="scientific">Kistimonas scapharcae</name>
    <dbReference type="NCBI Taxonomy" id="1036133"/>
    <lineage>
        <taxon>Bacteria</taxon>
        <taxon>Pseudomonadati</taxon>
        <taxon>Pseudomonadota</taxon>
        <taxon>Gammaproteobacteria</taxon>
        <taxon>Oceanospirillales</taxon>
        <taxon>Endozoicomonadaceae</taxon>
        <taxon>Kistimonas</taxon>
    </lineage>
</organism>
<keyword evidence="3" id="KW-1185">Reference proteome</keyword>
<dbReference type="InterPro" id="IPR001041">
    <property type="entry name" value="2Fe-2S_ferredoxin-type"/>
</dbReference>
<dbReference type="Gene3D" id="3.10.20.30">
    <property type="match status" value="1"/>
</dbReference>
<dbReference type="CDD" id="cd00207">
    <property type="entry name" value="fer2"/>
    <property type="match status" value="1"/>
</dbReference>
<protein>
    <submittedName>
        <fullName evidence="2">Ferredoxin-like diferric-tyrosyl radical cofactor maintenance protein YfaE</fullName>
    </submittedName>
</protein>
<dbReference type="NCBIfam" id="NF007985">
    <property type="entry name" value="PRK10713.1"/>
    <property type="match status" value="1"/>
</dbReference>
<accession>A0ABP8V6X3</accession>
<reference evidence="3" key="1">
    <citation type="journal article" date="2019" name="Int. J. Syst. Evol. Microbiol.">
        <title>The Global Catalogue of Microorganisms (GCM) 10K type strain sequencing project: providing services to taxonomists for standard genome sequencing and annotation.</title>
        <authorList>
            <consortium name="The Broad Institute Genomics Platform"/>
            <consortium name="The Broad Institute Genome Sequencing Center for Infectious Disease"/>
            <person name="Wu L."/>
            <person name="Ma J."/>
        </authorList>
    </citation>
    <scope>NUCLEOTIDE SEQUENCE [LARGE SCALE GENOMIC DNA]</scope>
    <source>
        <strain evidence="3">JCM 17805</strain>
    </source>
</reference>
<dbReference type="Pfam" id="PF00111">
    <property type="entry name" value="Fer2"/>
    <property type="match status" value="1"/>
</dbReference>
<feature type="domain" description="2Fe-2S ferredoxin-type" evidence="1">
    <location>
        <begin position="2"/>
        <end position="87"/>
    </location>
</feature>
<dbReference type="InterPro" id="IPR036010">
    <property type="entry name" value="2Fe-2S_ferredoxin-like_sf"/>
</dbReference>
<evidence type="ECO:0000313" key="3">
    <source>
        <dbReference type="Proteomes" id="UP001500604"/>
    </source>
</evidence>
<evidence type="ECO:0000313" key="2">
    <source>
        <dbReference type="EMBL" id="GAA4651641.1"/>
    </source>
</evidence>
<gene>
    <name evidence="2" type="primary">yfaE</name>
    <name evidence="2" type="ORF">GCM10023116_39250</name>
</gene>
<dbReference type="EMBL" id="BAABFL010000458">
    <property type="protein sequence ID" value="GAA4651641.1"/>
    <property type="molecule type" value="Genomic_DNA"/>
</dbReference>
<dbReference type="RefSeq" id="WP_345198059.1">
    <property type="nucleotide sequence ID" value="NZ_BAABFL010000458.1"/>
</dbReference>
<dbReference type="InterPro" id="IPR012675">
    <property type="entry name" value="Beta-grasp_dom_sf"/>
</dbReference>
<name>A0ABP8V6X3_9GAMM</name>
<evidence type="ECO:0000259" key="1">
    <source>
        <dbReference type="PROSITE" id="PS51085"/>
    </source>
</evidence>
<proteinExistence type="predicted"/>
<dbReference type="PROSITE" id="PS51085">
    <property type="entry name" value="2FE2S_FER_2"/>
    <property type="match status" value="1"/>
</dbReference>
<sequence>MANIVKIVDGYSFIPRSEHTLLEALEHQNLEMEYQCRQGFCGCCQINLVEGAVEYLEEPIAFVPEGKILPCCCRPAADITVELPMPLAMLQKQKNSA</sequence>
<dbReference type="SUPFAM" id="SSF54292">
    <property type="entry name" value="2Fe-2S ferredoxin-like"/>
    <property type="match status" value="1"/>
</dbReference>